<sequence length="712" mass="81957">MSPHTIKHTLVLVFFHLIVLACAINALPSSYRYYAYDEVNVNMSVAFVNNYMSAIIWKDVSRSNNITSMEDVEHVMKKQNSLKIVFISSETKLNKLWTGVSNSFYKSNIVKIYSIEKGSCFRYHVLEDFDIILANRNLFLERFRIFKKSTGNRKPSNQAIQTSDFEFIDLYPYTVAQLNASNSDLNLTLSNVKPTCDGLMQSFEYEPSLFNAYSIVHSDSLIRSSDLAFLRKWNNFEIKQLNKYNQQIILNDIYLSYYFNSTTNQTDFESQLLPSTCSVCMSDFCGYDLEFSQVDYWNIPQAIIVLSYLILLIFSGVYTQPSIKRRMAIPFLPIVLLYFQFALSDSLELMCSNVLVTIIGLLLTFVLLSQIATYSRLYYLRNLYNLFSKSKQVNARLSGTIPGLILTVVIPFFLSFIFALPYSSVTLDVSQPKKLIFNIALACYIGICCIIGLVVISIDGIINRKRWREKGIAYMLFFDDPFLVRIDMMLLSLCLILIILIGTVGSLNRHLSYFLRTMIFLFCCFISGGQCIVKYSIDRLTSWKNESNESVFATKFEEYMKHDDFKKIMREYTVKELSLENYNFFLVLQDLKTKSNRALTLQQMIDVEKEYLSPVGSFELNVSSNTKKSFHTLKKTVTESSSSTLDTASTSTTSIELDSTSSKATIKIQDLVTVFEYEVLANLHDTFSRLEKTNEFTTWLQVYTIQKQNNII</sequence>
<reference evidence="3 4" key="1">
    <citation type="journal article" date="2010" name="Cell">
        <title>The genome of Naegleria gruberi illuminates early eukaryotic versatility.</title>
        <authorList>
            <person name="Fritz-Laylin L.K."/>
            <person name="Prochnik S.E."/>
            <person name="Ginger M.L."/>
            <person name="Dacks J.B."/>
            <person name="Carpenter M.L."/>
            <person name="Field M.C."/>
            <person name="Kuo A."/>
            <person name="Paredez A."/>
            <person name="Chapman J."/>
            <person name="Pham J."/>
            <person name="Shu S."/>
            <person name="Neupane R."/>
            <person name="Cipriano M."/>
            <person name="Mancuso J."/>
            <person name="Tu H."/>
            <person name="Salamov A."/>
            <person name="Lindquist E."/>
            <person name="Shapiro H."/>
            <person name="Lucas S."/>
            <person name="Grigoriev I.V."/>
            <person name="Cande W.Z."/>
            <person name="Fulton C."/>
            <person name="Rokhsar D.S."/>
            <person name="Dawson S.C."/>
        </authorList>
    </citation>
    <scope>NUCLEOTIDE SEQUENCE [LARGE SCALE GENOMIC DNA]</scope>
    <source>
        <strain evidence="3 4">NEG-M</strain>
    </source>
</reference>
<dbReference type="PROSITE" id="PS51257">
    <property type="entry name" value="PROKAR_LIPOPROTEIN"/>
    <property type="match status" value="1"/>
</dbReference>
<dbReference type="InterPro" id="IPR036305">
    <property type="entry name" value="RGS_sf"/>
</dbReference>
<feature type="transmembrane region" description="Helical" evidence="1">
    <location>
        <begin position="482"/>
        <end position="507"/>
    </location>
</feature>
<evidence type="ECO:0000256" key="1">
    <source>
        <dbReference type="SAM" id="Phobius"/>
    </source>
</evidence>
<organism evidence="4">
    <name type="scientific">Naegleria gruberi</name>
    <name type="common">Amoeba</name>
    <dbReference type="NCBI Taxonomy" id="5762"/>
    <lineage>
        <taxon>Eukaryota</taxon>
        <taxon>Discoba</taxon>
        <taxon>Heterolobosea</taxon>
        <taxon>Tetramitia</taxon>
        <taxon>Eutetramitia</taxon>
        <taxon>Vahlkampfiidae</taxon>
        <taxon>Naegleria</taxon>
    </lineage>
</organism>
<protein>
    <submittedName>
        <fullName evidence="3">Predicted protein</fullName>
    </submittedName>
</protein>
<dbReference type="AlphaFoldDB" id="D2VBX8"/>
<dbReference type="RefSeq" id="XP_002678300.1">
    <property type="nucleotide sequence ID" value="XM_002678254.1"/>
</dbReference>
<evidence type="ECO:0000313" key="4">
    <source>
        <dbReference type="Proteomes" id="UP000006671"/>
    </source>
</evidence>
<keyword evidence="1" id="KW-1133">Transmembrane helix</keyword>
<proteinExistence type="predicted"/>
<dbReference type="SUPFAM" id="SSF48097">
    <property type="entry name" value="Regulator of G-protein signaling, RGS"/>
    <property type="match status" value="1"/>
</dbReference>
<name>D2VBX8_NAEGR</name>
<dbReference type="VEuPathDB" id="AmoebaDB:NAEGRDRAFT_66373"/>
<keyword evidence="1" id="KW-0472">Membrane</keyword>
<feature type="transmembrane region" description="Helical" evidence="1">
    <location>
        <begin position="400"/>
        <end position="423"/>
    </location>
</feature>
<feature type="transmembrane region" description="Helical" evidence="1">
    <location>
        <begin position="355"/>
        <end position="379"/>
    </location>
</feature>
<dbReference type="OrthoDB" id="6417207at2759"/>
<keyword evidence="1" id="KW-0812">Transmembrane</keyword>
<accession>D2VBX8</accession>
<feature type="transmembrane region" description="Helical" evidence="1">
    <location>
        <begin position="327"/>
        <end position="343"/>
    </location>
</feature>
<keyword evidence="4" id="KW-1185">Reference proteome</keyword>
<feature type="transmembrane region" description="Helical" evidence="1">
    <location>
        <begin position="435"/>
        <end position="462"/>
    </location>
</feature>
<dbReference type="GeneID" id="8857173"/>
<dbReference type="Proteomes" id="UP000006671">
    <property type="component" value="Unassembled WGS sequence"/>
</dbReference>
<dbReference type="KEGG" id="ngr:NAEGRDRAFT_66373"/>
<feature type="transmembrane region" description="Helical" evidence="1">
    <location>
        <begin position="296"/>
        <end position="315"/>
    </location>
</feature>
<dbReference type="InParanoid" id="D2VBX8"/>
<gene>
    <name evidence="3" type="ORF">NAEGRDRAFT_66373</name>
</gene>
<feature type="transmembrane region" description="Helical" evidence="1">
    <location>
        <begin position="513"/>
        <end position="533"/>
    </location>
</feature>
<dbReference type="InterPro" id="IPR044926">
    <property type="entry name" value="RGS_subdomain_2"/>
</dbReference>
<feature type="signal peptide" evidence="2">
    <location>
        <begin position="1"/>
        <end position="23"/>
    </location>
</feature>
<dbReference type="Gene3D" id="1.10.167.10">
    <property type="entry name" value="Regulator of G-protein Signalling 4, domain 2"/>
    <property type="match status" value="1"/>
</dbReference>
<evidence type="ECO:0000313" key="3">
    <source>
        <dbReference type="EMBL" id="EFC45556.1"/>
    </source>
</evidence>
<keyword evidence="2" id="KW-0732">Signal</keyword>
<feature type="chain" id="PRO_5003038018" evidence="2">
    <location>
        <begin position="24"/>
        <end position="712"/>
    </location>
</feature>
<evidence type="ECO:0000256" key="2">
    <source>
        <dbReference type="SAM" id="SignalP"/>
    </source>
</evidence>
<dbReference type="EMBL" id="GG738862">
    <property type="protein sequence ID" value="EFC45556.1"/>
    <property type="molecule type" value="Genomic_DNA"/>
</dbReference>